<dbReference type="CDD" id="cd21037">
    <property type="entry name" value="MLKL_NTD"/>
    <property type="match status" value="1"/>
</dbReference>
<reference evidence="1" key="1">
    <citation type="submission" date="2021-06" db="EMBL/GenBank/DDBJ databases">
        <authorList>
            <person name="Kallberg Y."/>
            <person name="Tangrot J."/>
            <person name="Rosling A."/>
        </authorList>
    </citation>
    <scope>NUCLEOTIDE SEQUENCE</scope>
    <source>
        <strain evidence="1">CL551</strain>
    </source>
</reference>
<sequence>MKDKSKFPEFMFNVVDVPCQVTNEDTTVANFSVEDALDTSQTIISVASDTVKLFFPWVEGLTRLLDEATNAYENAKYNKATCVLLYDRIENGVVALRKLYRHREDNEKEFRSQSFYQSFIKFITIMNRIKDFIKEISELNSCMQYIKSNTIKKKLDSLIKEYESSSADLNLAITVYSAEQTEKELDAMHKDIEHTKK</sequence>
<evidence type="ECO:0000313" key="1">
    <source>
        <dbReference type="EMBL" id="CAG8760336.1"/>
    </source>
</evidence>
<proteinExistence type="predicted"/>
<feature type="non-terminal residue" evidence="1">
    <location>
        <position position="197"/>
    </location>
</feature>
<dbReference type="InterPro" id="IPR036537">
    <property type="entry name" value="Adaptor_Cbl_N_dom_sf"/>
</dbReference>
<evidence type="ECO:0000313" key="2">
    <source>
        <dbReference type="Proteomes" id="UP000789342"/>
    </source>
</evidence>
<gene>
    <name evidence="1" type="ORF">AMORRO_LOCUS15866</name>
</gene>
<protein>
    <submittedName>
        <fullName evidence="1">5913_t:CDS:1</fullName>
    </submittedName>
</protein>
<comment type="caution">
    <text evidence="1">The sequence shown here is derived from an EMBL/GenBank/DDBJ whole genome shotgun (WGS) entry which is preliminary data.</text>
</comment>
<name>A0A9N9NTU5_9GLOM</name>
<dbReference type="OrthoDB" id="2446089at2759"/>
<organism evidence="1 2">
    <name type="scientific">Acaulospora morrowiae</name>
    <dbReference type="NCBI Taxonomy" id="94023"/>
    <lineage>
        <taxon>Eukaryota</taxon>
        <taxon>Fungi</taxon>
        <taxon>Fungi incertae sedis</taxon>
        <taxon>Mucoromycota</taxon>
        <taxon>Glomeromycotina</taxon>
        <taxon>Glomeromycetes</taxon>
        <taxon>Diversisporales</taxon>
        <taxon>Acaulosporaceae</taxon>
        <taxon>Acaulospora</taxon>
    </lineage>
</organism>
<dbReference type="GO" id="GO:0007166">
    <property type="term" value="P:cell surface receptor signaling pathway"/>
    <property type="evidence" value="ECO:0007669"/>
    <property type="project" value="InterPro"/>
</dbReference>
<keyword evidence="2" id="KW-1185">Reference proteome</keyword>
<dbReference type="EMBL" id="CAJVPV010040473">
    <property type="protein sequence ID" value="CAG8760336.1"/>
    <property type="molecule type" value="Genomic_DNA"/>
</dbReference>
<dbReference type="Proteomes" id="UP000789342">
    <property type="component" value="Unassembled WGS sequence"/>
</dbReference>
<accession>A0A9N9NTU5</accession>
<dbReference type="InterPro" id="IPR059179">
    <property type="entry name" value="MLKL-like_MCAfunc"/>
</dbReference>
<dbReference type="AlphaFoldDB" id="A0A9N9NTU5"/>
<dbReference type="Gene3D" id="1.20.930.20">
    <property type="entry name" value="Adaptor protein Cbl, N-terminal domain"/>
    <property type="match status" value="1"/>
</dbReference>